<comment type="caution">
    <text evidence="2">The sequence shown here is derived from an EMBL/GenBank/DDBJ whole genome shotgun (WGS) entry which is preliminary data.</text>
</comment>
<dbReference type="SUPFAM" id="SSF159275">
    <property type="entry name" value="PA1994-like"/>
    <property type="match status" value="1"/>
</dbReference>
<dbReference type="Pfam" id="PF06475">
    <property type="entry name" value="Glycolipid_bind"/>
    <property type="match status" value="1"/>
</dbReference>
<dbReference type="Proteomes" id="UP000027439">
    <property type="component" value="Unassembled WGS sequence"/>
</dbReference>
<evidence type="ECO:0000313" key="2">
    <source>
        <dbReference type="EMBL" id="KDR34923.1"/>
    </source>
</evidence>
<sequence length="186" mass="20842">MKTVRWSQQDGAGLEHLLFDARPDGVLVESAVVGEDDGQSFGLMYRIECNMQWQVTRLAIRLAGSTALDLRREADDHGVLHGWTDADGAPQPMLDGCIDVDITATPFTNTLPIRRLRLQPGERRVIRVVYVSVPSMTVRAVEQAYTCLETGRRYRFEGLDTGFEAEITTDGDGLVIDYPGLFRRIR</sequence>
<dbReference type="RefSeq" id="WP_035963782.1">
    <property type="nucleotide sequence ID" value="NZ_BMEG01000002.1"/>
</dbReference>
<dbReference type="AlphaFoldDB" id="A0A069P2T9"/>
<organism evidence="2 3">
    <name type="scientific">Caballeronia grimmiae</name>
    <dbReference type="NCBI Taxonomy" id="1071679"/>
    <lineage>
        <taxon>Bacteria</taxon>
        <taxon>Pseudomonadati</taxon>
        <taxon>Pseudomonadota</taxon>
        <taxon>Betaproteobacteria</taxon>
        <taxon>Burkholderiales</taxon>
        <taxon>Burkholderiaceae</taxon>
        <taxon>Caballeronia</taxon>
    </lineage>
</organism>
<reference evidence="1" key="1">
    <citation type="journal article" date="2014" name="Int. J. Syst. Evol. Microbiol.">
        <title>Complete genome of a new Firmicutes species belonging to the dominant human colonic microbiota ('Ruminococcus bicirculans') reveals two chromosomes and a selective capacity to utilize plant glucans.</title>
        <authorList>
            <consortium name="NISC Comparative Sequencing Program"/>
            <person name="Wegmann U."/>
            <person name="Louis P."/>
            <person name="Goesmann A."/>
            <person name="Henrissat B."/>
            <person name="Duncan S.H."/>
            <person name="Flint H.J."/>
        </authorList>
    </citation>
    <scope>NUCLEOTIDE SEQUENCE</scope>
    <source>
        <strain evidence="1">CGMCC 1.11013</strain>
    </source>
</reference>
<reference evidence="4" key="3">
    <citation type="journal article" date="2019" name="Int. J. Syst. Evol. Microbiol.">
        <title>The Global Catalogue of Microorganisms (GCM) 10K type strain sequencing project: providing services to taxonomists for standard genome sequencing and annotation.</title>
        <authorList>
            <consortium name="The Broad Institute Genomics Platform"/>
            <consortium name="The Broad Institute Genome Sequencing Center for Infectious Disease"/>
            <person name="Wu L."/>
            <person name="Ma J."/>
        </authorList>
    </citation>
    <scope>NUCLEOTIDE SEQUENCE [LARGE SCALE GENOMIC DNA]</scope>
    <source>
        <strain evidence="4">CGMCC 1.11013</strain>
    </source>
</reference>
<gene>
    <name evidence="2" type="ORF">BG57_02945</name>
    <name evidence="1" type="ORF">GCM10010985_18520</name>
</gene>
<evidence type="ECO:0000313" key="3">
    <source>
        <dbReference type="Proteomes" id="UP000027439"/>
    </source>
</evidence>
<proteinExistence type="predicted"/>
<accession>A0A069P2T9</accession>
<evidence type="ECO:0000313" key="4">
    <source>
        <dbReference type="Proteomes" id="UP000597138"/>
    </source>
</evidence>
<dbReference type="OrthoDB" id="9814791at2"/>
<dbReference type="InterPro" id="IPR009467">
    <property type="entry name" value="Glycolipid-bd_prot_put"/>
</dbReference>
<dbReference type="Proteomes" id="UP000597138">
    <property type="component" value="Unassembled WGS sequence"/>
</dbReference>
<protein>
    <submittedName>
        <fullName evidence="2">Transcriptional regulator</fullName>
    </submittedName>
</protein>
<dbReference type="STRING" id="1071679.BG57_02945"/>
<dbReference type="EMBL" id="JFHE01000010">
    <property type="protein sequence ID" value="KDR34923.1"/>
    <property type="molecule type" value="Genomic_DNA"/>
</dbReference>
<dbReference type="eggNOG" id="COG3554">
    <property type="taxonomic scope" value="Bacteria"/>
</dbReference>
<name>A0A069P2T9_9BURK</name>
<dbReference type="EMBL" id="BMEG01000002">
    <property type="protein sequence ID" value="GGD64679.1"/>
    <property type="molecule type" value="Genomic_DNA"/>
</dbReference>
<evidence type="ECO:0000313" key="1">
    <source>
        <dbReference type="EMBL" id="GGD64679.1"/>
    </source>
</evidence>
<reference evidence="2 3" key="2">
    <citation type="submission" date="2014-03" db="EMBL/GenBank/DDBJ databases">
        <title>Draft Genome Sequences of Four Burkholderia Strains.</title>
        <authorList>
            <person name="Liu X.Y."/>
            <person name="Li C.X."/>
            <person name="Xu J.H."/>
        </authorList>
    </citation>
    <scope>NUCLEOTIDE SEQUENCE [LARGE SCALE GENOMIC DNA]</scope>
    <source>
        <strain evidence="2 3">R27</strain>
    </source>
</reference>
<keyword evidence="4" id="KW-1185">Reference proteome</keyword>
<reference evidence="1" key="4">
    <citation type="submission" date="2024-05" db="EMBL/GenBank/DDBJ databases">
        <authorList>
            <person name="Sun Q."/>
            <person name="Zhou Y."/>
        </authorList>
    </citation>
    <scope>NUCLEOTIDE SEQUENCE</scope>
    <source>
        <strain evidence="1">CGMCC 1.11013</strain>
    </source>
</reference>